<name>A0A1U8FS73_CAPAN</name>
<dbReference type="PANTHER" id="PTHR46354:SF8">
    <property type="entry name" value="DOG1 DOMAIN-CONTAINING PROTEIN"/>
    <property type="match status" value="1"/>
</dbReference>
<protein>
    <submittedName>
        <fullName evidence="2">Uncharacterized protein</fullName>
    </submittedName>
</protein>
<feature type="compositionally biased region" description="Basic and acidic residues" evidence="1">
    <location>
        <begin position="40"/>
        <end position="52"/>
    </location>
</feature>
<dbReference type="AlphaFoldDB" id="A0A1U8FS73"/>
<dbReference type="Gramene" id="PHT90234">
    <property type="protein sequence ID" value="PHT90234"/>
    <property type="gene ID" value="T459_05347"/>
</dbReference>
<accession>A0A1U8FS73</accession>
<dbReference type="EMBL" id="AYRZ02000002">
    <property type="protein sequence ID" value="PHT90234.1"/>
    <property type="molecule type" value="Genomic_DNA"/>
</dbReference>
<feature type="region of interest" description="Disordered" evidence="1">
    <location>
        <begin position="38"/>
        <end position="63"/>
    </location>
</feature>
<proteinExistence type="predicted"/>
<dbReference type="Proteomes" id="UP000222542">
    <property type="component" value="Unassembled WGS sequence"/>
</dbReference>
<evidence type="ECO:0000313" key="3">
    <source>
        <dbReference type="Proteomes" id="UP000222542"/>
    </source>
</evidence>
<evidence type="ECO:0000313" key="2">
    <source>
        <dbReference type="EMBL" id="PHT90234.1"/>
    </source>
</evidence>
<dbReference type="PANTHER" id="PTHR46354">
    <property type="entry name" value="DOG1 DOMAIN-CONTAINING PROTEIN"/>
    <property type="match status" value="1"/>
</dbReference>
<evidence type="ECO:0000256" key="1">
    <source>
        <dbReference type="SAM" id="MobiDB-lite"/>
    </source>
</evidence>
<reference evidence="2 3" key="2">
    <citation type="journal article" date="2017" name="Genome Biol.">
        <title>New reference genome sequences of hot pepper reveal the massive evolution of plant disease-resistance genes by retroduplication.</title>
        <authorList>
            <person name="Kim S."/>
            <person name="Park J."/>
            <person name="Yeom S.I."/>
            <person name="Kim Y.M."/>
            <person name="Seo E."/>
            <person name="Kim K.T."/>
            <person name="Kim M.S."/>
            <person name="Lee J.M."/>
            <person name="Cheong K."/>
            <person name="Shin H.S."/>
            <person name="Kim S.B."/>
            <person name="Han K."/>
            <person name="Lee J."/>
            <person name="Park M."/>
            <person name="Lee H.A."/>
            <person name="Lee H.Y."/>
            <person name="Lee Y."/>
            <person name="Oh S."/>
            <person name="Lee J.H."/>
            <person name="Choi E."/>
            <person name="Choi E."/>
            <person name="Lee S.E."/>
            <person name="Jeon J."/>
            <person name="Kim H."/>
            <person name="Choi G."/>
            <person name="Song H."/>
            <person name="Lee J."/>
            <person name="Lee S.C."/>
            <person name="Kwon J.K."/>
            <person name="Lee H.Y."/>
            <person name="Koo N."/>
            <person name="Hong Y."/>
            <person name="Kim R.W."/>
            <person name="Kang W.H."/>
            <person name="Huh J.H."/>
            <person name="Kang B.C."/>
            <person name="Yang T.J."/>
            <person name="Lee Y.H."/>
            <person name="Bennetzen J.L."/>
            <person name="Choi D."/>
        </authorList>
    </citation>
    <scope>NUCLEOTIDE SEQUENCE [LARGE SCALE GENOMIC DNA]</scope>
    <source>
        <strain evidence="3">cv. CM334</strain>
    </source>
</reference>
<dbReference type="OMA" id="NESERQM"/>
<reference evidence="2 3" key="1">
    <citation type="journal article" date="2014" name="Nat. Genet.">
        <title>Genome sequence of the hot pepper provides insights into the evolution of pungency in Capsicum species.</title>
        <authorList>
            <person name="Kim S."/>
            <person name="Park M."/>
            <person name="Yeom S.I."/>
            <person name="Kim Y.M."/>
            <person name="Lee J.M."/>
            <person name="Lee H.A."/>
            <person name="Seo E."/>
            <person name="Choi J."/>
            <person name="Cheong K."/>
            <person name="Kim K.T."/>
            <person name="Jung K."/>
            <person name="Lee G.W."/>
            <person name="Oh S.K."/>
            <person name="Bae C."/>
            <person name="Kim S.B."/>
            <person name="Lee H.Y."/>
            <person name="Kim S.Y."/>
            <person name="Kim M.S."/>
            <person name="Kang B.C."/>
            <person name="Jo Y.D."/>
            <person name="Yang H.B."/>
            <person name="Jeong H.J."/>
            <person name="Kang W.H."/>
            <person name="Kwon J.K."/>
            <person name="Shin C."/>
            <person name="Lim J.Y."/>
            <person name="Park J.H."/>
            <person name="Huh J.H."/>
            <person name="Kim J.S."/>
            <person name="Kim B.D."/>
            <person name="Cohen O."/>
            <person name="Paran I."/>
            <person name="Suh M.C."/>
            <person name="Lee S.B."/>
            <person name="Kim Y.K."/>
            <person name="Shin Y."/>
            <person name="Noh S.J."/>
            <person name="Park J."/>
            <person name="Seo Y.S."/>
            <person name="Kwon S.Y."/>
            <person name="Kim H.A."/>
            <person name="Park J.M."/>
            <person name="Kim H.J."/>
            <person name="Choi S.B."/>
            <person name="Bosland P.W."/>
            <person name="Reeves G."/>
            <person name="Jo S.H."/>
            <person name="Lee B.W."/>
            <person name="Cho H.T."/>
            <person name="Choi H.S."/>
            <person name="Lee M.S."/>
            <person name="Yu Y."/>
            <person name="Do Choi Y."/>
            <person name="Park B.S."/>
            <person name="van Deynze A."/>
            <person name="Ashrafi H."/>
            <person name="Hill T."/>
            <person name="Kim W.T."/>
            <person name="Pai H.S."/>
            <person name="Ahn H.K."/>
            <person name="Yeam I."/>
            <person name="Giovannoni J.J."/>
            <person name="Rose J.K."/>
            <person name="Sorensen I."/>
            <person name="Lee S.J."/>
            <person name="Kim R.W."/>
            <person name="Choi I.Y."/>
            <person name="Choi B.S."/>
            <person name="Lim J.S."/>
            <person name="Lee Y.H."/>
            <person name="Choi D."/>
        </authorList>
    </citation>
    <scope>NUCLEOTIDE SEQUENCE [LARGE SCALE GENOMIC DNA]</scope>
    <source>
        <strain evidence="3">cv. CM334</strain>
    </source>
</reference>
<keyword evidence="3" id="KW-1185">Reference proteome</keyword>
<dbReference type="SMR" id="A0A1U8FS73"/>
<organism evidence="2 3">
    <name type="scientific">Capsicum annuum</name>
    <name type="common">Capsicum pepper</name>
    <dbReference type="NCBI Taxonomy" id="4072"/>
    <lineage>
        <taxon>Eukaryota</taxon>
        <taxon>Viridiplantae</taxon>
        <taxon>Streptophyta</taxon>
        <taxon>Embryophyta</taxon>
        <taxon>Tracheophyta</taxon>
        <taxon>Spermatophyta</taxon>
        <taxon>Magnoliopsida</taxon>
        <taxon>eudicotyledons</taxon>
        <taxon>Gunneridae</taxon>
        <taxon>Pentapetalae</taxon>
        <taxon>asterids</taxon>
        <taxon>lamiids</taxon>
        <taxon>Solanales</taxon>
        <taxon>Solanaceae</taxon>
        <taxon>Solanoideae</taxon>
        <taxon>Capsiceae</taxon>
        <taxon>Capsicum</taxon>
    </lineage>
</organism>
<sequence>MSCKARLFVKRGNFQRIKMANLHEDMVDQTLAGKMMKKKKGDDNCDKDSNDHECEEADEALDEHSQHMAGVMEEADKLKEIVGILEPVQAVEYLAAAKKIRLCVQQWGKKRDHEHI</sequence>
<comment type="caution">
    <text evidence="2">The sequence shown here is derived from an EMBL/GenBank/DDBJ whole genome shotgun (WGS) entry which is preliminary data.</text>
</comment>
<gene>
    <name evidence="2" type="ORF">T459_05347</name>
</gene>
<dbReference type="InterPro" id="IPR051886">
    <property type="entry name" value="Seed_Dev/Stress_Resp_Reg"/>
</dbReference>